<dbReference type="EMBL" id="CAJVRM010000136">
    <property type="protein sequence ID" value="CAG8975409.1"/>
    <property type="molecule type" value="Genomic_DNA"/>
</dbReference>
<reference evidence="2" key="1">
    <citation type="submission" date="2021-07" db="EMBL/GenBank/DDBJ databases">
        <authorList>
            <person name="Durling M."/>
        </authorList>
    </citation>
    <scope>NUCLEOTIDE SEQUENCE</scope>
</reference>
<name>A0A9N9LHQ8_9HELO</name>
<evidence type="ECO:0000313" key="2">
    <source>
        <dbReference type="EMBL" id="CAG8975409.1"/>
    </source>
</evidence>
<dbReference type="AlphaFoldDB" id="A0A9N9LHQ8"/>
<protein>
    <submittedName>
        <fullName evidence="2">Uncharacterized protein</fullName>
    </submittedName>
</protein>
<organism evidence="2 3">
    <name type="scientific">Hymenoscyphus albidus</name>
    <dbReference type="NCBI Taxonomy" id="595503"/>
    <lineage>
        <taxon>Eukaryota</taxon>
        <taxon>Fungi</taxon>
        <taxon>Dikarya</taxon>
        <taxon>Ascomycota</taxon>
        <taxon>Pezizomycotina</taxon>
        <taxon>Leotiomycetes</taxon>
        <taxon>Helotiales</taxon>
        <taxon>Helotiaceae</taxon>
        <taxon>Hymenoscyphus</taxon>
    </lineage>
</organism>
<sequence length="73" mass="8016">MSAPLKSPNIKAEGPNLSDGNGGIGERITTSSETGNKEGSKNKEDKKEKWLMICRKEEENTEKPRAAPRFIGQ</sequence>
<feature type="region of interest" description="Disordered" evidence="1">
    <location>
        <begin position="1"/>
        <end position="47"/>
    </location>
</feature>
<proteinExistence type="predicted"/>
<dbReference type="Proteomes" id="UP000701801">
    <property type="component" value="Unassembled WGS sequence"/>
</dbReference>
<gene>
    <name evidence="2" type="ORF">HYALB_00012338</name>
</gene>
<feature type="compositionally biased region" description="Basic and acidic residues" evidence="1">
    <location>
        <begin position="35"/>
        <end position="47"/>
    </location>
</feature>
<evidence type="ECO:0000256" key="1">
    <source>
        <dbReference type="SAM" id="MobiDB-lite"/>
    </source>
</evidence>
<comment type="caution">
    <text evidence="2">The sequence shown here is derived from an EMBL/GenBank/DDBJ whole genome shotgun (WGS) entry which is preliminary data.</text>
</comment>
<evidence type="ECO:0000313" key="3">
    <source>
        <dbReference type="Proteomes" id="UP000701801"/>
    </source>
</evidence>
<accession>A0A9N9LHQ8</accession>
<keyword evidence="3" id="KW-1185">Reference proteome</keyword>